<comment type="caution">
    <text evidence="3">The sequence shown here is derived from an EMBL/GenBank/DDBJ whole genome shotgun (WGS) entry which is preliminary data.</text>
</comment>
<keyword evidence="1" id="KW-0812">Transmembrane</keyword>
<dbReference type="GO" id="GO:0052621">
    <property type="term" value="F:diguanylate cyclase activity"/>
    <property type="evidence" value="ECO:0007669"/>
    <property type="project" value="TreeGrafter"/>
</dbReference>
<dbReference type="Pfam" id="PF00990">
    <property type="entry name" value="GGDEF"/>
    <property type="match status" value="1"/>
</dbReference>
<dbReference type="Proteomes" id="UP000245845">
    <property type="component" value="Unassembled WGS sequence"/>
</dbReference>
<feature type="domain" description="GGDEF" evidence="2">
    <location>
        <begin position="234"/>
        <end position="367"/>
    </location>
</feature>
<dbReference type="EMBL" id="QGDL01000009">
    <property type="protein sequence ID" value="PWJ28346.1"/>
    <property type="molecule type" value="Genomic_DNA"/>
</dbReference>
<feature type="transmembrane region" description="Helical" evidence="1">
    <location>
        <begin position="171"/>
        <end position="189"/>
    </location>
</feature>
<dbReference type="PANTHER" id="PTHR45138">
    <property type="entry name" value="REGULATORY COMPONENTS OF SENSORY TRANSDUCTION SYSTEM"/>
    <property type="match status" value="1"/>
</dbReference>
<feature type="transmembrane region" description="Helical" evidence="1">
    <location>
        <begin position="40"/>
        <end position="57"/>
    </location>
</feature>
<evidence type="ECO:0000259" key="2">
    <source>
        <dbReference type="PROSITE" id="PS50887"/>
    </source>
</evidence>
<feature type="transmembrane region" description="Helical" evidence="1">
    <location>
        <begin position="96"/>
        <end position="115"/>
    </location>
</feature>
<dbReference type="OrthoDB" id="9804955at2"/>
<dbReference type="InterPro" id="IPR050469">
    <property type="entry name" value="Diguanylate_Cyclase"/>
</dbReference>
<dbReference type="AlphaFoldDB" id="A0A2Y9BH03"/>
<dbReference type="SMART" id="SM00267">
    <property type="entry name" value="GGDEF"/>
    <property type="match status" value="1"/>
</dbReference>
<accession>A0A2Y9BH03</accession>
<dbReference type="PROSITE" id="PS50887">
    <property type="entry name" value="GGDEF"/>
    <property type="match status" value="1"/>
</dbReference>
<dbReference type="PANTHER" id="PTHR45138:SF9">
    <property type="entry name" value="DIGUANYLATE CYCLASE DGCM-RELATED"/>
    <property type="match status" value="1"/>
</dbReference>
<dbReference type="InterPro" id="IPR000160">
    <property type="entry name" value="GGDEF_dom"/>
</dbReference>
<keyword evidence="1" id="KW-0472">Membrane</keyword>
<sequence>MWQRFMTNVKNMLRLEKEYFKDAELEIAEKNLGLLRISSMINVVLLLFFYILTPFIVKGWTITLQHLLFLPAALLFFILSSLLMKSYLKSSRTITGLCQLYVVVVFVFVILIDVFPYPSAPATFMPVIYVALPALFILPFSHIFFLMLWAEIVFIVSVKAVKIQSMAENDIFNSIVGFLFALAVAQVILKLRSEDHDIRSRYKRLSMLDSLTGILNKKTCEDAIRSYLDVGIPRTCVLLFMDLDNFKEVNDLAGHSCGDKLLAETGRLLLSSFRPTDIIGRVGGDEFMVLIKDFYDSEDTLKKTFTTFQTDLVKSLSGNPLVKTSCSIGAVCLKKQVTNFDTLFKLTDQALYDAKASGKNRYVLRTYSKTERNCSGP</sequence>
<evidence type="ECO:0000313" key="4">
    <source>
        <dbReference type="Proteomes" id="UP000245845"/>
    </source>
</evidence>
<protein>
    <submittedName>
        <fullName evidence="3">Diguanylate cyclase (GGDEF)-like protein</fullName>
    </submittedName>
</protein>
<keyword evidence="4" id="KW-1185">Reference proteome</keyword>
<dbReference type="SUPFAM" id="SSF55073">
    <property type="entry name" value="Nucleotide cyclase"/>
    <property type="match status" value="1"/>
</dbReference>
<name>A0A2Y9BH03_9FIRM</name>
<gene>
    <name evidence="3" type="ORF">A8806_109228</name>
</gene>
<dbReference type="InterPro" id="IPR029787">
    <property type="entry name" value="Nucleotide_cyclase"/>
</dbReference>
<keyword evidence="1" id="KW-1133">Transmembrane helix</keyword>
<proteinExistence type="predicted"/>
<feature type="transmembrane region" description="Helical" evidence="1">
    <location>
        <begin position="63"/>
        <end position="84"/>
    </location>
</feature>
<evidence type="ECO:0000313" key="3">
    <source>
        <dbReference type="EMBL" id="PWJ28346.1"/>
    </source>
</evidence>
<dbReference type="Gene3D" id="3.30.70.270">
    <property type="match status" value="1"/>
</dbReference>
<evidence type="ECO:0000256" key="1">
    <source>
        <dbReference type="SAM" id="Phobius"/>
    </source>
</evidence>
<feature type="transmembrane region" description="Helical" evidence="1">
    <location>
        <begin position="127"/>
        <end position="150"/>
    </location>
</feature>
<reference evidence="3 4" key="1">
    <citation type="submission" date="2018-05" db="EMBL/GenBank/DDBJ databases">
        <title>The Hungate 1000. A catalogue of reference genomes from the rumen microbiome.</title>
        <authorList>
            <person name="Kelly W."/>
        </authorList>
    </citation>
    <scope>NUCLEOTIDE SEQUENCE [LARGE SCALE GENOMIC DNA]</scope>
    <source>
        <strain evidence="3 4">NLAE-zl-C242</strain>
    </source>
</reference>
<dbReference type="InterPro" id="IPR043128">
    <property type="entry name" value="Rev_trsase/Diguanyl_cyclase"/>
</dbReference>
<dbReference type="RefSeq" id="WP_109732141.1">
    <property type="nucleotide sequence ID" value="NZ_BAAACK010000009.1"/>
</dbReference>
<organism evidence="3 4">
    <name type="scientific">Faecalicatena orotica</name>
    <dbReference type="NCBI Taxonomy" id="1544"/>
    <lineage>
        <taxon>Bacteria</taxon>
        <taxon>Bacillati</taxon>
        <taxon>Bacillota</taxon>
        <taxon>Clostridia</taxon>
        <taxon>Lachnospirales</taxon>
        <taxon>Lachnospiraceae</taxon>
        <taxon>Faecalicatena</taxon>
    </lineage>
</organism>
<dbReference type="CDD" id="cd01949">
    <property type="entry name" value="GGDEF"/>
    <property type="match status" value="1"/>
</dbReference>
<dbReference type="NCBIfam" id="TIGR00254">
    <property type="entry name" value="GGDEF"/>
    <property type="match status" value="1"/>
</dbReference>